<dbReference type="RefSeq" id="WP_109729380.1">
    <property type="nucleotide sequence ID" value="NZ_BAAACK010000007.1"/>
</dbReference>
<evidence type="ECO:0000313" key="1">
    <source>
        <dbReference type="EMBL" id="PWJ32008.1"/>
    </source>
</evidence>
<organism evidence="1 2">
    <name type="scientific">Faecalicatena orotica</name>
    <dbReference type="NCBI Taxonomy" id="1544"/>
    <lineage>
        <taxon>Bacteria</taxon>
        <taxon>Bacillati</taxon>
        <taxon>Bacillota</taxon>
        <taxon>Clostridia</taxon>
        <taxon>Lachnospirales</taxon>
        <taxon>Lachnospiraceae</taxon>
        <taxon>Faecalicatena</taxon>
    </lineage>
</organism>
<keyword evidence="2" id="KW-1185">Reference proteome</keyword>
<gene>
    <name evidence="1" type="ORF">A8806_101295</name>
</gene>
<name>A0A2Y9C462_9FIRM</name>
<dbReference type="InterPro" id="IPR036866">
    <property type="entry name" value="RibonucZ/Hydroxyglut_hydro"/>
</dbReference>
<dbReference type="Gene3D" id="3.60.15.10">
    <property type="entry name" value="Ribonuclease Z/Hydroxyacylglutathione hydrolase-like"/>
    <property type="match status" value="2"/>
</dbReference>
<dbReference type="Proteomes" id="UP000245845">
    <property type="component" value="Unassembled WGS sequence"/>
</dbReference>
<comment type="caution">
    <text evidence="1">The sequence shown here is derived from an EMBL/GenBank/DDBJ whole genome shotgun (WGS) entry which is preliminary data.</text>
</comment>
<proteinExistence type="predicted"/>
<sequence length="607" mass="68532">MSGVKVTMLPVGQGGMNLIEIYDDIGGEECLVNLTLIDCGFDRTRPVKLTSLPENNKKSVEYTVEKMKERQDMGDGVFLDNVLFTHRDTDHWIMFDNLWEELSGGEYSIRKTSPGKLIGNKFISKDKVDLSYFINTAQKTYEYQADFTSPCIMFQPYYEIWGKLSYQDDITKTSIHFINKRNNNACLANWIDWDMKIRLFSAKEDCDIMHAELVFEESPARFCGTWQNESFSWTSDLPFPENESMRRELFLNFINEVVGEELGFEGILGIGEFLDQFEHISRQEIKDIVDSDDGYCDVIENAYVGGNPNANYTKNARLSGVGLMLQRLEILTKNAVIEMTAAANIPLYDPLKLYVVERLSVKELTEIGGGVEGESVSSPAILNNGTSGVTVLMNTEDTEFLKFFFPGDATVHTFYSIAINDACSNFMNAVWTVPHHGSYTTNYGQCQNGEGQTIDLFPAMLGNTEPEAMVISAGLKSSHGHPNYTIVEWMVNYCEAMGKSADSHNICFNKSDTKLGDWAYTSKELPIYTILEAVDGKREIAYQAHCFTWDGDCYEIEYSKTEYCKASCSEYKKLGEGNQSQDTELLRTQGDGSGVPVPPERLFVRRH</sequence>
<protein>
    <submittedName>
        <fullName evidence="1">Uncharacterized protein</fullName>
    </submittedName>
</protein>
<dbReference type="SUPFAM" id="SSF56281">
    <property type="entry name" value="Metallo-hydrolase/oxidoreductase"/>
    <property type="match status" value="1"/>
</dbReference>
<dbReference type="EMBL" id="QGDL01000001">
    <property type="protein sequence ID" value="PWJ32008.1"/>
    <property type="molecule type" value="Genomic_DNA"/>
</dbReference>
<dbReference type="AlphaFoldDB" id="A0A2Y9C462"/>
<evidence type="ECO:0000313" key="2">
    <source>
        <dbReference type="Proteomes" id="UP000245845"/>
    </source>
</evidence>
<reference evidence="1 2" key="1">
    <citation type="submission" date="2018-05" db="EMBL/GenBank/DDBJ databases">
        <title>The Hungate 1000. A catalogue of reference genomes from the rumen microbiome.</title>
        <authorList>
            <person name="Kelly W."/>
        </authorList>
    </citation>
    <scope>NUCLEOTIDE SEQUENCE [LARGE SCALE GENOMIC DNA]</scope>
    <source>
        <strain evidence="1 2">NLAE-zl-C242</strain>
    </source>
</reference>
<accession>A0A2Y9C462</accession>